<dbReference type="InterPro" id="IPR003598">
    <property type="entry name" value="Ig_sub2"/>
</dbReference>
<keyword evidence="4 10" id="KW-0472">Membrane</keyword>
<dbReference type="PROSITE" id="PS50011">
    <property type="entry name" value="PROTEIN_KINASE_DOM"/>
    <property type="match status" value="1"/>
</dbReference>
<gene>
    <name evidence="13" type="ORF">ODALV1_LOCUS22556</name>
</gene>
<sequence>MVLKMNNQTLAEYIVNTDTLKVVRLLIPLDSRNSSQITGNVKCMPINEQNIIMEWSYKFIEPPQLHLDNYDGVLECLSLLSPRMAQSIKCRNSMDCQLMTHCFRNVSLCNYGKQKQFFSTEESTCWVEKLGAARSCASVPYSHLNGRVQCSVLELSRKFDVFVALNFLRYSNWKDASEYDLVRLDEVSEILYTNTTTQFFCAATAYLFADSLSFEIEFENGTRYLLQDDGENVNISNPSLENPRKVLDFNVLGILNINLRIGTVAIHCLAPWWNRTDVMVTTRMFETRHLLAPIIVEYPSHDIKRFYVGKTDQRLTCFANGEPQPSYQWQFRKNDQLEFLNVSGIFPSLKTSIGSRGEGYLELPTITKSLSGNFKCVARNSVGRVLLKYQLEILDEPLFRTNAVYIGISATASLTLIAFAVTVILLMRRLRNDKESRRKLTDNEIDDFFQERSELLNTTDINCDATDLMPYKPEFEIPIEDLIYDSSNKNLLGTGEFSFVVKGLLVSKSMPVAIKISKPTTDVTAFKSMLSEIKIMMYIGEHKNLVKLIGVCTEDLKYRNQNKSFFGLINVDQQVDLSTRIQTGGEEFSMLELISFSEQIATGMEYLASQSVIHADLAARNVLLTSEKIAKISDFGLSKKLFEDSNYTRKSKGRLPWRWMALESLKSLQFSTQSDVWSYGVTLYEIFTLGDIPFPNENWNRDFVTRLSTGMRMGRPTLSTQEM</sequence>
<keyword evidence="9" id="KW-0067">ATP-binding</keyword>
<dbReference type="InterPro" id="IPR011009">
    <property type="entry name" value="Kinase-like_dom_sf"/>
</dbReference>
<evidence type="ECO:0008006" key="15">
    <source>
        <dbReference type="Google" id="ProtNLM"/>
    </source>
</evidence>
<dbReference type="SMART" id="SM00220">
    <property type="entry name" value="S_TKc"/>
    <property type="match status" value="1"/>
</dbReference>
<keyword evidence="6" id="KW-0675">Receptor</keyword>
<dbReference type="PROSITE" id="PS00107">
    <property type="entry name" value="PROTEIN_KINASE_ATP"/>
    <property type="match status" value="1"/>
</dbReference>
<accession>A0ABP1RIF5</accession>
<dbReference type="SMART" id="SM00408">
    <property type="entry name" value="IGc2"/>
    <property type="match status" value="1"/>
</dbReference>
<dbReference type="Proteomes" id="UP001642540">
    <property type="component" value="Unassembled WGS sequence"/>
</dbReference>
<dbReference type="InterPro" id="IPR017441">
    <property type="entry name" value="Protein_kinase_ATP_BS"/>
</dbReference>
<proteinExistence type="predicted"/>
<evidence type="ECO:0000313" key="13">
    <source>
        <dbReference type="EMBL" id="CAL8128791.1"/>
    </source>
</evidence>
<dbReference type="Gene3D" id="3.30.200.20">
    <property type="entry name" value="Phosphorylase Kinase, domain 1"/>
    <property type="match status" value="1"/>
</dbReference>
<dbReference type="InterPro" id="IPR013783">
    <property type="entry name" value="Ig-like_fold"/>
</dbReference>
<dbReference type="Gene3D" id="2.60.40.10">
    <property type="entry name" value="Immunoglobulins"/>
    <property type="match status" value="1"/>
</dbReference>
<dbReference type="Gene3D" id="1.10.510.10">
    <property type="entry name" value="Transferase(Phosphotransferase) domain 1"/>
    <property type="match status" value="1"/>
</dbReference>
<evidence type="ECO:0000256" key="8">
    <source>
        <dbReference type="ARBA" id="ARBA00051243"/>
    </source>
</evidence>
<dbReference type="InterPro" id="IPR036179">
    <property type="entry name" value="Ig-like_dom_sf"/>
</dbReference>
<evidence type="ECO:0000256" key="9">
    <source>
        <dbReference type="PROSITE-ProRule" id="PRU10141"/>
    </source>
</evidence>
<dbReference type="InterPro" id="IPR007110">
    <property type="entry name" value="Ig-like_dom"/>
</dbReference>
<dbReference type="EMBL" id="CAXLJM020000075">
    <property type="protein sequence ID" value="CAL8128791.1"/>
    <property type="molecule type" value="Genomic_DNA"/>
</dbReference>
<keyword evidence="9" id="KW-0547">Nucleotide-binding</keyword>
<dbReference type="PRINTS" id="PR00109">
    <property type="entry name" value="TYRKINASE"/>
</dbReference>
<evidence type="ECO:0000256" key="7">
    <source>
        <dbReference type="ARBA" id="ARBA00023180"/>
    </source>
</evidence>
<dbReference type="InterPro" id="IPR050122">
    <property type="entry name" value="RTK"/>
</dbReference>
<dbReference type="PROSITE" id="PS00109">
    <property type="entry name" value="PROTEIN_KINASE_TYR"/>
    <property type="match status" value="1"/>
</dbReference>
<keyword evidence="14" id="KW-1185">Reference proteome</keyword>
<dbReference type="InterPro" id="IPR001245">
    <property type="entry name" value="Ser-Thr/Tyr_kinase_cat_dom"/>
</dbReference>
<feature type="domain" description="Protein kinase" evidence="11">
    <location>
        <begin position="486"/>
        <end position="723"/>
    </location>
</feature>
<keyword evidence="5" id="KW-1015">Disulfide bond</keyword>
<keyword evidence="7" id="KW-0325">Glycoprotein</keyword>
<evidence type="ECO:0000256" key="2">
    <source>
        <dbReference type="ARBA" id="ARBA00022692"/>
    </source>
</evidence>
<comment type="catalytic activity">
    <reaction evidence="8">
        <text>L-tyrosyl-[protein] + ATP = O-phospho-L-tyrosyl-[protein] + ADP + H(+)</text>
        <dbReference type="Rhea" id="RHEA:10596"/>
        <dbReference type="Rhea" id="RHEA-COMP:10136"/>
        <dbReference type="Rhea" id="RHEA-COMP:20101"/>
        <dbReference type="ChEBI" id="CHEBI:15378"/>
        <dbReference type="ChEBI" id="CHEBI:30616"/>
        <dbReference type="ChEBI" id="CHEBI:46858"/>
        <dbReference type="ChEBI" id="CHEBI:61978"/>
        <dbReference type="ChEBI" id="CHEBI:456216"/>
        <dbReference type="EC" id="2.7.10.1"/>
    </reaction>
</comment>
<evidence type="ECO:0000313" key="14">
    <source>
        <dbReference type="Proteomes" id="UP001642540"/>
    </source>
</evidence>
<comment type="subcellular location">
    <subcellularLocation>
        <location evidence="1">Membrane</location>
        <topology evidence="1">Single-pass membrane protein</topology>
    </subcellularLocation>
</comment>
<evidence type="ECO:0000256" key="5">
    <source>
        <dbReference type="ARBA" id="ARBA00023157"/>
    </source>
</evidence>
<evidence type="ECO:0000256" key="3">
    <source>
        <dbReference type="ARBA" id="ARBA00022989"/>
    </source>
</evidence>
<dbReference type="InterPro" id="IPR008266">
    <property type="entry name" value="Tyr_kinase_AS"/>
</dbReference>
<dbReference type="Pfam" id="PF07714">
    <property type="entry name" value="PK_Tyr_Ser-Thr"/>
    <property type="match status" value="1"/>
</dbReference>
<keyword evidence="2 10" id="KW-0812">Transmembrane</keyword>
<protein>
    <recommendedName>
        <fullName evidence="15">Receptor protein-tyrosine kinase</fullName>
    </recommendedName>
</protein>
<evidence type="ECO:0000259" key="11">
    <source>
        <dbReference type="PROSITE" id="PS50011"/>
    </source>
</evidence>
<feature type="transmembrane region" description="Helical" evidence="10">
    <location>
        <begin position="403"/>
        <end position="427"/>
    </location>
</feature>
<dbReference type="SUPFAM" id="SSF48726">
    <property type="entry name" value="Immunoglobulin"/>
    <property type="match status" value="1"/>
</dbReference>
<evidence type="ECO:0000256" key="10">
    <source>
        <dbReference type="SAM" id="Phobius"/>
    </source>
</evidence>
<dbReference type="PANTHER" id="PTHR24416">
    <property type="entry name" value="TYROSINE-PROTEIN KINASE RECEPTOR"/>
    <property type="match status" value="1"/>
</dbReference>
<keyword evidence="3 10" id="KW-1133">Transmembrane helix</keyword>
<name>A0ABP1RIF5_9HEXA</name>
<dbReference type="InterPro" id="IPR000719">
    <property type="entry name" value="Prot_kinase_dom"/>
</dbReference>
<reference evidence="13 14" key="1">
    <citation type="submission" date="2024-08" db="EMBL/GenBank/DDBJ databases">
        <authorList>
            <person name="Cucini C."/>
            <person name="Frati F."/>
        </authorList>
    </citation>
    <scope>NUCLEOTIDE SEQUENCE [LARGE SCALE GENOMIC DNA]</scope>
</reference>
<feature type="binding site" evidence="9">
    <location>
        <position position="515"/>
    </location>
    <ligand>
        <name>ATP</name>
        <dbReference type="ChEBI" id="CHEBI:30616"/>
    </ligand>
</feature>
<feature type="domain" description="Ig-like" evidence="12">
    <location>
        <begin position="293"/>
        <end position="392"/>
    </location>
</feature>
<comment type="caution">
    <text evidence="13">The sequence shown here is derived from an EMBL/GenBank/DDBJ whole genome shotgun (WGS) entry which is preliminary data.</text>
</comment>
<evidence type="ECO:0000256" key="4">
    <source>
        <dbReference type="ARBA" id="ARBA00023136"/>
    </source>
</evidence>
<evidence type="ECO:0000256" key="6">
    <source>
        <dbReference type="ARBA" id="ARBA00023170"/>
    </source>
</evidence>
<dbReference type="SUPFAM" id="SSF56112">
    <property type="entry name" value="Protein kinase-like (PK-like)"/>
    <property type="match status" value="1"/>
</dbReference>
<dbReference type="PANTHER" id="PTHR24416:SF600">
    <property type="entry name" value="PDGF- AND VEGF-RECEPTOR RELATED, ISOFORM J"/>
    <property type="match status" value="1"/>
</dbReference>
<evidence type="ECO:0000256" key="1">
    <source>
        <dbReference type="ARBA" id="ARBA00004167"/>
    </source>
</evidence>
<dbReference type="Pfam" id="PF13927">
    <property type="entry name" value="Ig_3"/>
    <property type="match status" value="1"/>
</dbReference>
<dbReference type="PROSITE" id="PS50835">
    <property type="entry name" value="IG_LIKE"/>
    <property type="match status" value="1"/>
</dbReference>
<dbReference type="CDD" id="cd00192">
    <property type="entry name" value="PTKc"/>
    <property type="match status" value="1"/>
</dbReference>
<dbReference type="CDD" id="cd00096">
    <property type="entry name" value="Ig"/>
    <property type="match status" value="1"/>
</dbReference>
<evidence type="ECO:0000259" key="12">
    <source>
        <dbReference type="PROSITE" id="PS50835"/>
    </source>
</evidence>
<organism evidence="13 14">
    <name type="scientific">Orchesella dallaii</name>
    <dbReference type="NCBI Taxonomy" id="48710"/>
    <lineage>
        <taxon>Eukaryota</taxon>
        <taxon>Metazoa</taxon>
        <taxon>Ecdysozoa</taxon>
        <taxon>Arthropoda</taxon>
        <taxon>Hexapoda</taxon>
        <taxon>Collembola</taxon>
        <taxon>Entomobryomorpha</taxon>
        <taxon>Entomobryoidea</taxon>
        <taxon>Orchesellidae</taxon>
        <taxon>Orchesellinae</taxon>
        <taxon>Orchesella</taxon>
    </lineage>
</organism>